<name>A0A8C5M1G3_9ANUR</name>
<keyword evidence="5" id="KW-0067">ATP-binding</keyword>
<dbReference type="GO" id="GO:0070740">
    <property type="term" value="F:tubulin-glutamic acid ligase activity"/>
    <property type="evidence" value="ECO:0007669"/>
    <property type="project" value="TreeGrafter"/>
</dbReference>
<dbReference type="GeneTree" id="ENSGT00940000161367"/>
<dbReference type="FunFam" id="3.30.470.20:FF:000009">
    <property type="entry name" value="tubulin polyglutamylase TTLL5 isoform X1"/>
    <property type="match status" value="1"/>
</dbReference>
<dbReference type="PANTHER" id="PTHR12241:SF91">
    <property type="entry name" value="TUBULIN POLYGLUTAMYLASE TTLL13"/>
    <property type="match status" value="1"/>
</dbReference>
<feature type="compositionally biased region" description="Acidic residues" evidence="6">
    <location>
        <begin position="176"/>
        <end position="193"/>
    </location>
</feature>
<dbReference type="Ensembl" id="ENSLLET00000007703.1">
    <property type="protein sequence ID" value="ENSLLEP00000007400.1"/>
    <property type="gene ID" value="ENSLLEG00000004686.1"/>
</dbReference>
<evidence type="ECO:0000256" key="2">
    <source>
        <dbReference type="ARBA" id="ARBA00022598"/>
    </source>
</evidence>
<dbReference type="Proteomes" id="UP000694569">
    <property type="component" value="Unplaced"/>
</dbReference>
<comment type="similarity">
    <text evidence="1">Belongs to the tubulin--tyrosine ligase family.</text>
</comment>
<evidence type="ECO:0000259" key="7">
    <source>
        <dbReference type="Pfam" id="PF26217"/>
    </source>
</evidence>
<keyword evidence="4" id="KW-0547">Nucleotide-binding</keyword>
<feature type="compositionally biased region" description="Basic and acidic residues" evidence="6">
    <location>
        <begin position="707"/>
        <end position="722"/>
    </location>
</feature>
<keyword evidence="2" id="KW-0436">Ligase</keyword>
<evidence type="ECO:0000256" key="5">
    <source>
        <dbReference type="ARBA" id="ARBA00022840"/>
    </source>
</evidence>
<dbReference type="GO" id="GO:0000226">
    <property type="term" value="P:microtubule cytoskeleton organization"/>
    <property type="evidence" value="ECO:0007669"/>
    <property type="project" value="TreeGrafter"/>
</dbReference>
<dbReference type="InterPro" id="IPR004344">
    <property type="entry name" value="TTL/TTLL_fam"/>
</dbReference>
<dbReference type="AlphaFoldDB" id="A0A8C5M1G3"/>
<feature type="region of interest" description="Disordered" evidence="6">
    <location>
        <begin position="701"/>
        <end position="722"/>
    </location>
</feature>
<evidence type="ECO:0000256" key="1">
    <source>
        <dbReference type="ARBA" id="ARBA00006820"/>
    </source>
</evidence>
<dbReference type="Pfam" id="PF26217">
    <property type="entry name" value="GDPGP1_N"/>
    <property type="match status" value="1"/>
</dbReference>
<reference evidence="8" key="2">
    <citation type="submission" date="2025-09" db="UniProtKB">
        <authorList>
            <consortium name="Ensembl"/>
        </authorList>
    </citation>
    <scope>IDENTIFICATION</scope>
</reference>
<feature type="compositionally biased region" description="Basic and acidic residues" evidence="6">
    <location>
        <begin position="198"/>
        <end position="216"/>
    </location>
</feature>
<dbReference type="Gene3D" id="3.30.470.20">
    <property type="entry name" value="ATP-grasp fold, B domain"/>
    <property type="match status" value="1"/>
</dbReference>
<evidence type="ECO:0000256" key="6">
    <source>
        <dbReference type="SAM" id="MobiDB-lite"/>
    </source>
</evidence>
<dbReference type="InterPro" id="IPR058866">
    <property type="entry name" value="GDPGP1_N"/>
</dbReference>
<dbReference type="GO" id="GO:0005524">
    <property type="term" value="F:ATP binding"/>
    <property type="evidence" value="ECO:0007669"/>
    <property type="project" value="UniProtKB-KW"/>
</dbReference>
<evidence type="ECO:0000256" key="4">
    <source>
        <dbReference type="ARBA" id="ARBA00022741"/>
    </source>
</evidence>
<keyword evidence="9" id="KW-1185">Reference proteome</keyword>
<organism evidence="8 9">
    <name type="scientific">Leptobrachium leishanense</name>
    <name type="common">Leishan spiny toad</name>
    <dbReference type="NCBI Taxonomy" id="445787"/>
    <lineage>
        <taxon>Eukaryota</taxon>
        <taxon>Metazoa</taxon>
        <taxon>Chordata</taxon>
        <taxon>Craniata</taxon>
        <taxon>Vertebrata</taxon>
        <taxon>Euteleostomi</taxon>
        <taxon>Amphibia</taxon>
        <taxon>Batrachia</taxon>
        <taxon>Anura</taxon>
        <taxon>Pelobatoidea</taxon>
        <taxon>Megophryidae</taxon>
        <taxon>Leptobrachium</taxon>
    </lineage>
</organism>
<feature type="domain" description="GDPGP1-like N-terminal" evidence="7">
    <location>
        <begin position="50"/>
        <end position="154"/>
    </location>
</feature>
<dbReference type="PANTHER" id="PTHR12241">
    <property type="entry name" value="TUBULIN POLYGLUTAMYLASE"/>
    <property type="match status" value="1"/>
</dbReference>
<dbReference type="Pfam" id="PF03133">
    <property type="entry name" value="TTL"/>
    <property type="match status" value="1"/>
</dbReference>
<dbReference type="SUPFAM" id="SSF56059">
    <property type="entry name" value="Glutathione synthetase ATP-binding domain-like"/>
    <property type="match status" value="1"/>
</dbReference>
<dbReference type="GO" id="GO:0015631">
    <property type="term" value="F:tubulin binding"/>
    <property type="evidence" value="ECO:0007669"/>
    <property type="project" value="TreeGrafter"/>
</dbReference>
<evidence type="ECO:0000256" key="3">
    <source>
        <dbReference type="ARBA" id="ARBA00022701"/>
    </source>
</evidence>
<dbReference type="PROSITE" id="PS51221">
    <property type="entry name" value="TTL"/>
    <property type="match status" value="1"/>
</dbReference>
<evidence type="ECO:0000313" key="8">
    <source>
        <dbReference type="Ensembl" id="ENSLLEP00000007400.1"/>
    </source>
</evidence>
<accession>A0A8C5M1G3</accession>
<dbReference type="GO" id="GO:0005874">
    <property type="term" value="C:microtubule"/>
    <property type="evidence" value="ECO:0007669"/>
    <property type="project" value="UniProtKB-KW"/>
</dbReference>
<sequence>MDRKMEEKHGTALNGSLQDDHNYTDTDFILNGVSWQDRRECGEGQSFLSRFDRALRDRWVEKMKQGLFRYPLWSLETRILPGKIKYVAQLNVKRGVERRKPQDIQSIQESFNANQFNFNKINPKEVLFQMMKSSSGNVLMKNSKCLSEGDPHVLLETVNYFWPPSATMKVHSEACSESEADSGDEDEGDEEAASDSSESDHEKTETNLIKDPDPHSDIVTYRPTENEDLNEREDTQKENNLSVNKPAQDPPKKRKKKRRRSIGVSLANCKYESVRRAVRMCGFKEVEYDEEWTVYWTDCSVSLERVMEMKRFQKINHFPGMSEICRKDLLARNMNRMLKLFPKEYNIFPRTWCLPADFGDFQAYCRSKKNKTYICKPDSGCQGRGIFLSRNLKDIKHGDDMICQQYVSKPFLIDGFKFDLRVYVLVTSCEPLRIFVYNEGLARFATMSYTDPSNNNLDDVCMHLTNYAINKHSEHFVRDEITGSKRKLSTLNSWLNKSNYDTSKLWGDIEDVIIKTLIAAHPILKHHYRTCFPNHFAGSACFEILGFDILLDKKLKPWLLEVNHSPSFTTDSRLDREVKDALLQDTLKLINLNACDKRKIIEEDKRRVKERLLQKNPSKETRREQLESTQAAWLEQMEKYEESHLGGYRRIYPLASVEEYERFFKHSGSLFQETAASKAREECARQQLEELRLKQEQKGIIGKKKKENKDNLQGESAGEKPIKYKVTRRPQTRPASIQSINTDQKLQDMKMDSMKPIDIDEQEEMERVNALQQREELIRSLGVVAYVSRLMSIIGPKPVELQGSEHNLFESPVKHHSSILCQDTEDTTSYVPVTYMGETVTQAAVHVTANHIPYGNKMYIPSYLSFGGGLHSTQQHLTRKYSQQKGQIWNVSHNTQTAAAAIETNVFSKPPKGASHVRFNSANNKREQKGVACNKTTRFAGISYGSLNAVNYGGKSSQVPANACSLPMVIGTHLPDRSLVNASSSASIAHRIDQSRQNPMGIRNLKINF</sequence>
<reference evidence="8" key="1">
    <citation type="submission" date="2025-08" db="UniProtKB">
        <authorList>
            <consortium name="Ensembl"/>
        </authorList>
    </citation>
    <scope>IDENTIFICATION</scope>
</reference>
<evidence type="ECO:0000313" key="9">
    <source>
        <dbReference type="Proteomes" id="UP000694569"/>
    </source>
</evidence>
<feature type="compositionally biased region" description="Basic residues" evidence="6">
    <location>
        <begin position="252"/>
        <end position="261"/>
    </location>
</feature>
<dbReference type="GO" id="GO:0036064">
    <property type="term" value="C:ciliary basal body"/>
    <property type="evidence" value="ECO:0007669"/>
    <property type="project" value="TreeGrafter"/>
</dbReference>
<feature type="region of interest" description="Disordered" evidence="6">
    <location>
        <begin position="172"/>
        <end position="261"/>
    </location>
</feature>
<dbReference type="OrthoDB" id="202825at2759"/>
<proteinExistence type="inferred from homology"/>
<protein>
    <submittedName>
        <fullName evidence="8">Tubulin tyrosine ligase like 13</fullName>
    </submittedName>
</protein>
<gene>
    <name evidence="8" type="primary">TTLL13</name>
</gene>
<keyword evidence="3" id="KW-0493">Microtubule</keyword>